<dbReference type="GO" id="GO:0004519">
    <property type="term" value="F:endonuclease activity"/>
    <property type="evidence" value="ECO:0007669"/>
    <property type="project" value="UniProtKB-KW"/>
</dbReference>
<name>A0A2S7MVL8_9BACI</name>
<dbReference type="Gene3D" id="3.20.20.150">
    <property type="entry name" value="Divalent-metal-dependent TIM barrel enzymes"/>
    <property type="match status" value="1"/>
</dbReference>
<evidence type="ECO:0000256" key="3">
    <source>
        <dbReference type="ARBA" id="ARBA00022763"/>
    </source>
</evidence>
<dbReference type="InterPro" id="IPR004601">
    <property type="entry name" value="UvdE"/>
</dbReference>
<keyword evidence="5" id="KW-0378">Hydrolase</keyword>
<keyword evidence="6" id="KW-0234">DNA repair</keyword>
<dbReference type="AlphaFoldDB" id="A0A2S7MVL8"/>
<organism evidence="7 8">
    <name type="scientific">Pradoshia eiseniae</name>
    <dbReference type="NCBI Taxonomy" id="2064768"/>
    <lineage>
        <taxon>Bacteria</taxon>
        <taxon>Bacillati</taxon>
        <taxon>Bacillota</taxon>
        <taxon>Bacilli</taxon>
        <taxon>Bacillales</taxon>
        <taxon>Bacillaceae</taxon>
        <taxon>Pradoshia</taxon>
    </lineage>
</organism>
<dbReference type="Pfam" id="PF03851">
    <property type="entry name" value="UvdE"/>
    <property type="match status" value="1"/>
</dbReference>
<keyword evidence="1" id="KW-0540">Nuclease</keyword>
<proteinExistence type="predicted"/>
<evidence type="ECO:0000313" key="8">
    <source>
        <dbReference type="Proteomes" id="UP000239663"/>
    </source>
</evidence>
<evidence type="ECO:0000256" key="1">
    <source>
        <dbReference type="ARBA" id="ARBA00022722"/>
    </source>
</evidence>
<evidence type="ECO:0000256" key="2">
    <source>
        <dbReference type="ARBA" id="ARBA00022759"/>
    </source>
</evidence>
<keyword evidence="3" id="KW-0227">DNA damage</keyword>
<dbReference type="NCBIfam" id="TIGR00629">
    <property type="entry name" value="uvde"/>
    <property type="match status" value="1"/>
</dbReference>
<dbReference type="PANTHER" id="PTHR31290">
    <property type="entry name" value="UV-DAMAGE ENDONUCLEASE"/>
    <property type="match status" value="1"/>
</dbReference>
<protein>
    <submittedName>
        <fullName evidence="7">UV DNA damage repair endonuclease UvsE</fullName>
    </submittedName>
</protein>
<dbReference type="PANTHER" id="PTHR31290:SF5">
    <property type="entry name" value="UV-DAMAGE ENDONUCLEASE"/>
    <property type="match status" value="1"/>
</dbReference>
<dbReference type="OrthoDB" id="9782576at2"/>
<evidence type="ECO:0000256" key="4">
    <source>
        <dbReference type="ARBA" id="ARBA00022769"/>
    </source>
</evidence>
<evidence type="ECO:0000256" key="5">
    <source>
        <dbReference type="ARBA" id="ARBA00022801"/>
    </source>
</evidence>
<dbReference type="GO" id="GO:0009411">
    <property type="term" value="P:response to UV"/>
    <property type="evidence" value="ECO:0007669"/>
    <property type="project" value="InterPro"/>
</dbReference>
<dbReference type="SUPFAM" id="SSF51658">
    <property type="entry name" value="Xylose isomerase-like"/>
    <property type="match status" value="1"/>
</dbReference>
<keyword evidence="4" id="KW-0228">DNA excision</keyword>
<keyword evidence="8" id="KW-1185">Reference proteome</keyword>
<reference evidence="7 8" key="1">
    <citation type="submission" date="2017-12" db="EMBL/GenBank/DDBJ databases">
        <title>Taxonomic description and draft genome of Pradoshia cofamensis Gen. nov., sp. nov., a thermotolerant bacillale isolated from anterior gut of earthworm Eisenia fetida.</title>
        <authorList>
            <person name="Saha T."/>
            <person name="Chakraborty R."/>
        </authorList>
    </citation>
    <scope>NUCLEOTIDE SEQUENCE [LARGE SCALE GENOMIC DNA]</scope>
    <source>
        <strain evidence="7 8">EAG3</strain>
    </source>
</reference>
<evidence type="ECO:0000256" key="6">
    <source>
        <dbReference type="ARBA" id="ARBA00023204"/>
    </source>
</evidence>
<dbReference type="GO" id="GO:0016787">
    <property type="term" value="F:hydrolase activity"/>
    <property type="evidence" value="ECO:0007669"/>
    <property type="project" value="UniProtKB-KW"/>
</dbReference>
<comment type="caution">
    <text evidence="7">The sequence shown here is derived from an EMBL/GenBank/DDBJ whole genome shotgun (WGS) entry which is preliminary data.</text>
</comment>
<dbReference type="RefSeq" id="WP_104850819.1">
    <property type="nucleotide sequence ID" value="NZ_PKOZ01000020.1"/>
</dbReference>
<gene>
    <name evidence="7" type="ORF">CYL18_17710</name>
</gene>
<accession>A0A2S7MVL8</accession>
<sequence length="323" mass="37288">MTYIRLGYVAMSMELQNASPSQTMTYAQFSKLKDREAAIRRLERIAQSNLHNCLRLLRHNEAGGIEFFRFSSKLIPLADHPELSDWSYMRGVKRETAAIKAYLREHPHIRADFHPDHFVVLNSPDMEVLKSSIKALTFHYKMLKAMGIPPKHRCVLHVGGGYHDKEQALEQFILNWAYVPVPIQEMIILENDDTLFGADDVLYLCEKLGIPFVFDLHHHKMNPQGDFEEKWERIAKTWECSMLPVKIHLSSPRDSKNPKAHADYVEVTEILEIAKGNRGYVQQIDVMLEAKLKDSAVFRMAEELKHTPGFKQVKGACFQFKPL</sequence>
<dbReference type="Proteomes" id="UP000239663">
    <property type="component" value="Unassembled WGS sequence"/>
</dbReference>
<dbReference type="InterPro" id="IPR036237">
    <property type="entry name" value="Xyl_isomerase-like_sf"/>
</dbReference>
<dbReference type="EMBL" id="PKOZ01000020">
    <property type="protein sequence ID" value="PQD93834.1"/>
    <property type="molecule type" value="Genomic_DNA"/>
</dbReference>
<evidence type="ECO:0000313" key="7">
    <source>
        <dbReference type="EMBL" id="PQD93834.1"/>
    </source>
</evidence>
<keyword evidence="2 7" id="KW-0255">Endonuclease</keyword>
<dbReference type="GO" id="GO:0006289">
    <property type="term" value="P:nucleotide-excision repair"/>
    <property type="evidence" value="ECO:0007669"/>
    <property type="project" value="InterPro"/>
</dbReference>